<dbReference type="Proteomes" id="UP000007494">
    <property type="component" value="Chromosome X"/>
</dbReference>
<dbReference type="InParanoid" id="F0VLX5"/>
<dbReference type="EMBL" id="LN714485">
    <property type="protein sequence ID" value="CEL68957.1"/>
    <property type="molecule type" value="Genomic_DNA"/>
</dbReference>
<feature type="compositionally biased region" description="Basic and acidic residues" evidence="1">
    <location>
        <begin position="233"/>
        <end position="248"/>
    </location>
</feature>
<feature type="compositionally biased region" description="Low complexity" evidence="1">
    <location>
        <begin position="265"/>
        <end position="276"/>
    </location>
</feature>
<reference evidence="4" key="4">
    <citation type="journal article" date="2015" name="PLoS ONE">
        <title>Comprehensive Evaluation of Toxoplasma gondii VEG and Neospora caninum LIV Genomes with Tachyzoite Stage Transcriptome and Proteome Defines Novel Transcript Features.</title>
        <authorList>
            <person name="Ramaprasad A."/>
            <person name="Mourier T."/>
            <person name="Naeem R."/>
            <person name="Malas T.B."/>
            <person name="Moussa E."/>
            <person name="Panigrahi A."/>
            <person name="Vermont S.J."/>
            <person name="Otto T.D."/>
            <person name="Wastling J."/>
            <person name="Pain A."/>
        </authorList>
    </citation>
    <scope>NUCLEOTIDE SEQUENCE</scope>
    <source>
        <strain evidence="4">Liverpool</strain>
    </source>
</reference>
<sequence>MWAQRPEGVGFSRASGSLLPSCLISFSFSAPALAQVPTSAPRGARGHPQQRLLWVAALPASLSPSAPRSIPLSGAFFWDPPGAFSGSAAASQRRLCSAHAAGQQTPAGDRRETKKRDGEARRREPRAGGTQPASGGAAWGMLAEPLGRGDLRLREPDEAQGHAPPTPEKKNEEPGNLKDLGERGHVKRLCFDLERPYTQRAKLRVRAQMREALGVGPESTDQSLSSLSSSSSRPEEGEEGRTQLSQREAERELWRRLQAYLARLPRSRTASSTPRPSGLPSTSSVSRGDLSAASSFSPPPPQLGLPQFLRLVAFLSRQKPLLARASAAFLVESVEAHPLLHLFAWSLHREKRRLPPPDLAACVDFLLSLSERTQGEAGAQRVSASPSAPPASRRTWPLLQSVADLLLSPAVCASLLHSQVEATLALLMRVCRHPARLLGSPPHTAQNLWEQICLFLLSSRGPGVAEAELLCLLRCLSLLAEASVPSHEALAQRSPSESPCLAGRLTEGVTASVDLDTALLSRALERHLLPDWLYSASPHALTVLLLLLTRLGCLESHVFLEIAEALLLAVPFISDASLLPLLHTLLVCRQHFDLRLAQRPQPRLEALRIADLQTGGALDPEDERDRRARWSEAGEDLPAEAARHPLYEPRAKRLLQALRYRVQCRFGQVPFSVSVAELGALFSVYKPNEQLKRDFLGRCAASPDLLMHLSPELFLTAARVLARLGVSHGSQARFALAHALPRQLPRLQPHEFLELTREGAGGGVGTLESVRAAVSAEKKARLAILQVYRCLAFDACRAVLLVEGAGQSDGALTEGTNEGRKQQLLLGGSGKDSPPDPSSAASLQSSLSLAGARLPSPTSLLSLIRGWMALGLSRKAESPVPLVLCLLALEGTEKRVVLSRKTAESLDSSPAPAHRAAERSEPGEPAVWVGGCTPGGHLSAGAATASLFSSSDFLVPPASPLSSVEASSCVESQLEANRPLAPQLAPLPTVLVFPRKISSSLFHHLSMPQLLLLVCASRRSGLLLSPSLAAAILHRLRRSGGLISADGAAEIAFTLALQQLLRSPSGERMSPRAREGALIESRTSGDRGGEAGRESKGGIGTTAGHLSVAESGTWGVGENEDFEREERPSVYRALFNSVCTTLWEERVAQPTTDELVKIFWAIVAGERWTWVKRLGAPIVEFCASHFADLQERPGSQRLFFQALSHIRTKLPDLARDFFLLLHRTPALPSRFPSAAASPVSWPPSAPLSSLSSLSSPLPLTSRSMSPGSSSEQPAAAVGAFQSRNARDADEVSVLGKANAPEKIWWLSRTAEAGDACAEFDLAGVQLHTEEGIVKTTLRGSVLSELQLTWRAGQKRTTLSTVEDDLGSVLRRLAAAPFFQQTLDITPHFQRSSSARPVLRRSRESLVLPATPFSSLALVAALPSGGFLPNSPEDEEYSLTWANPVWKIGVLLLPAAGAGGASAATCRSPLRVLLEEKQRMCGAQKETRKGGTTRGKMKEQPFRDAERLNVEGENAVLDGLIKRERGALPGAGDKQTDGLRLTAKAAMHIKFLQDVRDWRVIVLQQEKVKERLKRENGERLERRLAQCRGLFPLSPPLSSFLRAYASASSLTSASSSASDVSVSSLGTRSLPRSRRPAKLDAAEIGSPPPFASSSPLSDAVLPSAHAAGGSEAETESVVRRRELDDGDGGLCLADSGAEHGDAAPPMEAHRGIIRGRKRAQLFWSCERNGETGRGPREREQRAEEERLKQVSHYRAIREAAFLQLQRELHFLFSLED</sequence>
<feature type="compositionally biased region" description="Low complexity" evidence="1">
    <location>
        <begin position="223"/>
        <end position="232"/>
    </location>
</feature>
<reference evidence="5" key="3">
    <citation type="journal article" date="2012" name="PLoS Pathog.">
        <title>Comparative genomics of the apicomplexan parasites Toxoplasma gondii and Neospora caninum: Coccidia differing in host range and transmission strategy.</title>
        <authorList>
            <person name="Reid A.J."/>
            <person name="Vermont S.J."/>
            <person name="Cotton J.A."/>
            <person name="Harris D."/>
            <person name="Hill-Cawthorne G.A."/>
            <person name="Konen-Waisman S."/>
            <person name="Latham S.M."/>
            <person name="Mourier T."/>
            <person name="Norton R."/>
            <person name="Quail M.A."/>
            <person name="Sanders M."/>
            <person name="Shanmugam D."/>
            <person name="Sohal A."/>
            <person name="Wasmuth J.D."/>
            <person name="Brunk B."/>
            <person name="Grigg M.E."/>
            <person name="Howard J.C."/>
            <person name="Parkinson J."/>
            <person name="Roos D.S."/>
            <person name="Trees A.J."/>
            <person name="Berriman M."/>
            <person name="Pain A."/>
            <person name="Wastling J.M."/>
        </authorList>
    </citation>
    <scope>NUCLEOTIDE SEQUENCE [LARGE SCALE GENOMIC DNA]</scope>
    <source>
        <strain evidence="5">Liverpool</strain>
    </source>
</reference>
<dbReference type="OrthoDB" id="333043at2759"/>
<protein>
    <recommendedName>
        <fullName evidence="6">RAP domain-containing protein</fullName>
    </recommendedName>
</protein>
<evidence type="ECO:0000313" key="3">
    <source>
        <dbReference type="EMBL" id="CBZ54253.1"/>
    </source>
</evidence>
<dbReference type="RefSeq" id="XP_003884284.1">
    <property type="nucleotide sequence ID" value="XM_003884235.1"/>
</dbReference>
<feature type="signal peptide" evidence="2">
    <location>
        <begin position="1"/>
        <end position="34"/>
    </location>
</feature>
<feature type="compositionally biased region" description="Basic and acidic residues" evidence="1">
    <location>
        <begin position="167"/>
        <end position="181"/>
    </location>
</feature>
<proteinExistence type="predicted"/>
<feature type="region of interest" description="Disordered" evidence="1">
    <location>
        <begin position="1249"/>
        <end position="1276"/>
    </location>
</feature>
<feature type="compositionally biased region" description="Low complexity" evidence="1">
    <location>
        <begin position="1249"/>
        <end position="1266"/>
    </location>
</feature>
<feature type="region of interest" description="Disordered" evidence="1">
    <location>
        <begin position="95"/>
        <end position="141"/>
    </location>
</feature>
<feature type="region of interest" description="Disordered" evidence="1">
    <location>
        <begin position="1615"/>
        <end position="1677"/>
    </location>
</feature>
<name>F0VLX5_NEOCL</name>
<organism evidence="3 5">
    <name type="scientific">Neospora caninum (strain Liverpool)</name>
    <dbReference type="NCBI Taxonomy" id="572307"/>
    <lineage>
        <taxon>Eukaryota</taxon>
        <taxon>Sar</taxon>
        <taxon>Alveolata</taxon>
        <taxon>Apicomplexa</taxon>
        <taxon>Conoidasida</taxon>
        <taxon>Coccidia</taxon>
        <taxon>Eucoccidiorida</taxon>
        <taxon>Eimeriorina</taxon>
        <taxon>Sarcocystidae</taxon>
        <taxon>Neospora</taxon>
    </lineage>
</organism>
<evidence type="ECO:0000256" key="1">
    <source>
        <dbReference type="SAM" id="MobiDB-lite"/>
    </source>
</evidence>
<feature type="chain" id="PRO_5007655270" description="RAP domain-containing protein" evidence="2">
    <location>
        <begin position="35"/>
        <end position="1775"/>
    </location>
</feature>
<feature type="compositionally biased region" description="Low complexity" evidence="1">
    <location>
        <begin position="1615"/>
        <end position="1624"/>
    </location>
</feature>
<dbReference type="eggNOG" id="ENOG502QYJA">
    <property type="taxonomic scope" value="Eukaryota"/>
</dbReference>
<dbReference type="EMBL" id="FR823391">
    <property type="protein sequence ID" value="CBZ54253.1"/>
    <property type="molecule type" value="Genomic_DNA"/>
</dbReference>
<evidence type="ECO:0000256" key="2">
    <source>
        <dbReference type="SAM" id="SignalP"/>
    </source>
</evidence>
<feature type="region of interest" description="Disordered" evidence="1">
    <location>
        <begin position="265"/>
        <end position="298"/>
    </location>
</feature>
<dbReference type="OMA" id="ACAEFDL"/>
<feature type="compositionally biased region" description="Basic and acidic residues" evidence="1">
    <location>
        <begin position="108"/>
        <end position="126"/>
    </location>
</feature>
<dbReference type="VEuPathDB" id="ToxoDB:NCLIV_046850"/>
<keyword evidence="5" id="KW-1185">Reference proteome</keyword>
<reference evidence="3" key="2">
    <citation type="submission" date="2011-03" db="EMBL/GenBank/DDBJ databases">
        <title>Comparative genomics and transcriptomics of Neospora caninum and Toxoplasma gondii.</title>
        <authorList>
            <person name="Reid A.J."/>
            <person name="Sohal A."/>
            <person name="Harris D."/>
            <person name="Quail M."/>
            <person name="Sanders M."/>
            <person name="Berriman M."/>
            <person name="Wastling J.M."/>
            <person name="Pain A."/>
        </authorList>
    </citation>
    <scope>NUCLEOTIDE SEQUENCE</scope>
    <source>
        <strain evidence="3">Liverpool</strain>
    </source>
</reference>
<accession>F0VLX5</accession>
<feature type="region of interest" description="Disordered" evidence="1">
    <location>
        <begin position="156"/>
        <end position="181"/>
    </location>
</feature>
<feature type="region of interest" description="Disordered" evidence="1">
    <location>
        <begin position="901"/>
        <end position="924"/>
    </location>
</feature>
<feature type="region of interest" description="Disordered" evidence="1">
    <location>
        <begin position="1066"/>
        <end position="1102"/>
    </location>
</feature>
<keyword evidence="2" id="KW-0732">Signal</keyword>
<feature type="region of interest" description="Disordered" evidence="1">
    <location>
        <begin position="823"/>
        <end position="844"/>
    </location>
</feature>
<evidence type="ECO:0008006" key="6">
    <source>
        <dbReference type="Google" id="ProtNLM"/>
    </source>
</evidence>
<gene>
    <name evidence="4" type="ORF">BN1204_046850</name>
    <name evidence="3" type="ORF">NCLIV_046850</name>
</gene>
<feature type="compositionally biased region" description="Basic and acidic residues" evidence="1">
    <location>
        <begin position="1069"/>
        <end position="1096"/>
    </location>
</feature>
<evidence type="ECO:0000313" key="5">
    <source>
        <dbReference type="Proteomes" id="UP000007494"/>
    </source>
</evidence>
<evidence type="ECO:0000313" key="4">
    <source>
        <dbReference type="EMBL" id="CEL68957.1"/>
    </source>
</evidence>
<dbReference type="GeneID" id="13442184"/>
<feature type="region of interest" description="Disordered" evidence="1">
    <location>
        <begin position="213"/>
        <end position="248"/>
    </location>
</feature>
<reference evidence="3" key="1">
    <citation type="submission" date="2011-02" db="EMBL/GenBank/DDBJ databases">
        <authorList>
            <person name="Aslett M."/>
        </authorList>
    </citation>
    <scope>NUCLEOTIDE SEQUENCE</scope>
    <source>
        <strain evidence="3">Liverpool</strain>
    </source>
</reference>